<evidence type="ECO:0000313" key="3">
    <source>
        <dbReference type="EMBL" id="KAJ8027568.1"/>
    </source>
</evidence>
<dbReference type="Proteomes" id="UP001152320">
    <property type="component" value="Chromosome 16"/>
</dbReference>
<feature type="transmembrane region" description="Helical" evidence="2">
    <location>
        <begin position="6"/>
        <end position="26"/>
    </location>
</feature>
<proteinExistence type="predicted"/>
<comment type="caution">
    <text evidence="3">The sequence shown here is derived from an EMBL/GenBank/DDBJ whole genome shotgun (WGS) entry which is preliminary data.</text>
</comment>
<feature type="region of interest" description="Disordered" evidence="1">
    <location>
        <begin position="149"/>
        <end position="194"/>
    </location>
</feature>
<feature type="compositionally biased region" description="Polar residues" evidence="1">
    <location>
        <begin position="157"/>
        <end position="188"/>
    </location>
</feature>
<protein>
    <submittedName>
        <fullName evidence="3">Uncharacterized protein</fullName>
    </submittedName>
</protein>
<evidence type="ECO:0000256" key="2">
    <source>
        <dbReference type="SAM" id="Phobius"/>
    </source>
</evidence>
<sequence length="234" mass="26780">MANLPQVTYLTIGVFLISLLMIALLLHCRKVFWNKVKAVTKRKQSFKLRRLPSLPTKRRSSLSRNMKQGNRDVSHRGKVGKATLQKYSEKEQPQDWYLVPDVHQQNFEYEYDETLVSFPEPHTRGIYENNENRELDGIVSSARGITDAAPKKAHDTSFYQNDQRPSANKSFSQINYGNRANTTETNLPNGKKRAKSAWSKPSAYIMAQFNPHLNKEVVQVAQVRSSEVAVVTKL</sequence>
<keyword evidence="4" id="KW-1185">Reference proteome</keyword>
<keyword evidence="2" id="KW-0812">Transmembrane</keyword>
<evidence type="ECO:0000256" key="1">
    <source>
        <dbReference type="SAM" id="MobiDB-lite"/>
    </source>
</evidence>
<accession>A0A9Q1GYA6</accession>
<gene>
    <name evidence="3" type="ORF">HOLleu_32740</name>
</gene>
<reference evidence="3" key="1">
    <citation type="submission" date="2021-10" db="EMBL/GenBank/DDBJ databases">
        <title>Tropical sea cucumber genome reveals ecological adaptation and Cuvierian tubules defense mechanism.</title>
        <authorList>
            <person name="Chen T."/>
        </authorList>
    </citation>
    <scope>NUCLEOTIDE SEQUENCE</scope>
    <source>
        <strain evidence="3">Nanhai2018</strain>
        <tissue evidence="3">Muscle</tissue>
    </source>
</reference>
<organism evidence="3 4">
    <name type="scientific">Holothuria leucospilota</name>
    <name type="common">Black long sea cucumber</name>
    <name type="synonym">Mertensiothuria leucospilota</name>
    <dbReference type="NCBI Taxonomy" id="206669"/>
    <lineage>
        <taxon>Eukaryota</taxon>
        <taxon>Metazoa</taxon>
        <taxon>Echinodermata</taxon>
        <taxon>Eleutherozoa</taxon>
        <taxon>Echinozoa</taxon>
        <taxon>Holothuroidea</taxon>
        <taxon>Aspidochirotacea</taxon>
        <taxon>Aspidochirotida</taxon>
        <taxon>Holothuriidae</taxon>
        <taxon>Holothuria</taxon>
    </lineage>
</organism>
<keyword evidence="2" id="KW-1133">Transmembrane helix</keyword>
<keyword evidence="2" id="KW-0472">Membrane</keyword>
<name>A0A9Q1GYA6_HOLLE</name>
<dbReference type="AlphaFoldDB" id="A0A9Q1GYA6"/>
<evidence type="ECO:0000313" key="4">
    <source>
        <dbReference type="Proteomes" id="UP001152320"/>
    </source>
</evidence>
<dbReference type="EMBL" id="JAIZAY010000016">
    <property type="protein sequence ID" value="KAJ8027568.1"/>
    <property type="molecule type" value="Genomic_DNA"/>
</dbReference>
<feature type="region of interest" description="Disordered" evidence="1">
    <location>
        <begin position="56"/>
        <end position="77"/>
    </location>
</feature>